<feature type="region of interest" description="Disordered" evidence="1">
    <location>
        <begin position="20"/>
        <end position="66"/>
    </location>
</feature>
<dbReference type="PANTHER" id="PTHR47017:SF1">
    <property type="entry name" value="ACYL-COA"/>
    <property type="match status" value="1"/>
</dbReference>
<keyword evidence="2" id="KW-0808">Transferase</keyword>
<dbReference type="InterPro" id="IPR007434">
    <property type="entry name" value="FemAB-like"/>
</dbReference>
<dbReference type="Gene3D" id="3.40.630.30">
    <property type="match status" value="1"/>
</dbReference>
<dbReference type="Pfam" id="PF04339">
    <property type="entry name" value="FemAB_like"/>
    <property type="match status" value="1"/>
</dbReference>
<dbReference type="PANTHER" id="PTHR47017">
    <property type="entry name" value="ACYL-COA"/>
    <property type="match status" value="1"/>
</dbReference>
<comment type="caution">
    <text evidence="2">The sequence shown here is derived from an EMBL/GenBank/DDBJ whole genome shotgun (WGS) entry which is preliminary data.</text>
</comment>
<dbReference type="SUPFAM" id="SSF55729">
    <property type="entry name" value="Acyl-CoA N-acyltransferases (Nat)"/>
    <property type="match status" value="1"/>
</dbReference>
<dbReference type="OrthoDB" id="9776898at2"/>
<dbReference type="AlphaFoldDB" id="A0A371BE44"/>
<sequence>MAQSLAEIPAVQWDACAGQSGAGAAKFSPDGITFPQAPPAAPRPDEDKPRSHVNNEDDLSPELSTRGHLDNPFVSHSFLSALEQASCVGDRTGWLPRYLLAEAADGTLLGAAPCYVKTHSRGEYVFDHGWADAFERAGGAYYPKLQVSVPFTPVTGPRLLARPGPGAAGIRDVLAEALAKLTDANDLSSAHVTFCTKTEWDLLGERGYLQRTDQQFHFKNPGYARFEDFLGELSSRKRKTIRRERKEALSPGIDIVWLTGTDLTEEAWDAFFTFYMDTGSRKWGSPYLTREFFSAIGATMADRIVLIMAKRAGRYIAGAINFLGSDTLYGRNWGAIEHHPFLHFEVCYYQAIDYAIAKGLRWVEAGAQGEHKLARGYLPHTTYSAHYIADAGLRRAVAQYLERERAYVEAASEELAEAAPFRKDLDEQE</sequence>
<protein>
    <submittedName>
        <fullName evidence="2">N-acetyltransferase</fullName>
    </submittedName>
</protein>
<keyword evidence="3" id="KW-1185">Reference proteome</keyword>
<feature type="compositionally biased region" description="Basic and acidic residues" evidence="1">
    <location>
        <begin position="43"/>
        <end position="55"/>
    </location>
</feature>
<dbReference type="EMBL" id="QRGO01000001">
    <property type="protein sequence ID" value="RDV05872.1"/>
    <property type="molecule type" value="Genomic_DNA"/>
</dbReference>
<evidence type="ECO:0000256" key="1">
    <source>
        <dbReference type="SAM" id="MobiDB-lite"/>
    </source>
</evidence>
<name>A0A371BE44_9BRAD</name>
<evidence type="ECO:0000313" key="3">
    <source>
        <dbReference type="Proteomes" id="UP000263993"/>
    </source>
</evidence>
<reference evidence="3" key="1">
    <citation type="submission" date="2018-08" db="EMBL/GenBank/DDBJ databases">
        <authorList>
            <person name="Kim S.-J."/>
            <person name="Jung G.-Y."/>
        </authorList>
    </citation>
    <scope>NUCLEOTIDE SEQUENCE [LARGE SCALE GENOMIC DNA]</scope>
    <source>
        <strain evidence="3">GY_H</strain>
    </source>
</reference>
<dbReference type="Proteomes" id="UP000263993">
    <property type="component" value="Unassembled WGS sequence"/>
</dbReference>
<dbReference type="GO" id="GO:0016740">
    <property type="term" value="F:transferase activity"/>
    <property type="evidence" value="ECO:0007669"/>
    <property type="project" value="UniProtKB-KW"/>
</dbReference>
<gene>
    <name evidence="2" type="ORF">DXH78_13610</name>
</gene>
<evidence type="ECO:0000313" key="2">
    <source>
        <dbReference type="EMBL" id="RDV05872.1"/>
    </source>
</evidence>
<proteinExistence type="predicted"/>
<accession>A0A371BE44</accession>
<dbReference type="InterPro" id="IPR016181">
    <property type="entry name" value="Acyl_CoA_acyltransferase"/>
</dbReference>
<organism evidence="2 3">
    <name type="scientific">Undibacter mobilis</name>
    <dbReference type="NCBI Taxonomy" id="2292256"/>
    <lineage>
        <taxon>Bacteria</taxon>
        <taxon>Pseudomonadati</taxon>
        <taxon>Pseudomonadota</taxon>
        <taxon>Alphaproteobacteria</taxon>
        <taxon>Hyphomicrobiales</taxon>
        <taxon>Nitrobacteraceae</taxon>
        <taxon>Undibacter</taxon>
    </lineage>
</organism>